<feature type="domain" description="BioF2-like acetyltransferase" evidence="1">
    <location>
        <begin position="199"/>
        <end position="346"/>
    </location>
</feature>
<protein>
    <submittedName>
        <fullName evidence="2">GNAT family N-acetyltransferase</fullName>
    </submittedName>
</protein>
<dbReference type="InterPro" id="IPR038740">
    <property type="entry name" value="BioF2-like_GNAT_dom"/>
</dbReference>
<dbReference type="InterPro" id="IPR016181">
    <property type="entry name" value="Acyl_CoA_acyltransferase"/>
</dbReference>
<keyword evidence="3" id="KW-1185">Reference proteome</keyword>
<dbReference type="Pfam" id="PF13480">
    <property type="entry name" value="Acetyltransf_6"/>
    <property type="match status" value="1"/>
</dbReference>
<evidence type="ECO:0000259" key="1">
    <source>
        <dbReference type="Pfam" id="PF13480"/>
    </source>
</evidence>
<name>A0ABW0P4U3_9HYPH</name>
<reference evidence="3" key="1">
    <citation type="journal article" date="2019" name="Int. J. Syst. Evol. Microbiol.">
        <title>The Global Catalogue of Microorganisms (GCM) 10K type strain sequencing project: providing services to taxonomists for standard genome sequencing and annotation.</title>
        <authorList>
            <consortium name="The Broad Institute Genomics Platform"/>
            <consortium name="The Broad Institute Genome Sequencing Center for Infectious Disease"/>
            <person name="Wu L."/>
            <person name="Ma J."/>
        </authorList>
    </citation>
    <scope>NUCLEOTIDE SEQUENCE [LARGE SCALE GENOMIC DNA]</scope>
    <source>
        <strain evidence="3">CCUG 43117</strain>
    </source>
</reference>
<dbReference type="EMBL" id="JBHSLU010000050">
    <property type="protein sequence ID" value="MFC5506753.1"/>
    <property type="molecule type" value="Genomic_DNA"/>
</dbReference>
<dbReference type="Proteomes" id="UP001596060">
    <property type="component" value="Unassembled WGS sequence"/>
</dbReference>
<dbReference type="SUPFAM" id="SSF55729">
    <property type="entry name" value="Acyl-CoA N-acyltransferases (Nat)"/>
    <property type="match status" value="1"/>
</dbReference>
<proteinExistence type="predicted"/>
<dbReference type="RefSeq" id="WP_052232228.1">
    <property type="nucleotide sequence ID" value="NZ_JBHSLU010000050.1"/>
</dbReference>
<organism evidence="2 3">
    <name type="scientific">Bosea massiliensis</name>
    <dbReference type="NCBI Taxonomy" id="151419"/>
    <lineage>
        <taxon>Bacteria</taxon>
        <taxon>Pseudomonadati</taxon>
        <taxon>Pseudomonadota</taxon>
        <taxon>Alphaproteobacteria</taxon>
        <taxon>Hyphomicrobiales</taxon>
        <taxon>Boseaceae</taxon>
        <taxon>Bosea</taxon>
    </lineage>
</organism>
<accession>A0ABW0P4U3</accession>
<evidence type="ECO:0000313" key="2">
    <source>
        <dbReference type="EMBL" id="MFC5506753.1"/>
    </source>
</evidence>
<gene>
    <name evidence="2" type="ORF">ACFPN9_15990</name>
</gene>
<sequence>MTHAARNYLATTGATSTRHAHTDAGIAAAVFEIVQDREAFLALRPEWDALFNRAGEPHQVFQSHVVLRHWMDHYLDNRSRAFIVTARRQGRLVMVWPLLARRRFGVETVGFMGSPVAQFGDILVEQGPDRGALIAAGWAALRARSVDLFEARKARADSLLTRSRLFAGARETDRQEAPYAELARRVGPDGGPSEAYSARERSNYRRRLRRLAERGELTLGMVAPSQDAAEFALTAIAMKQAALRRHSVMAPTVSDPRFAAFFGALAADDTNGSPLRVAIIRCAGEEIGIDLAFDCKGATFGHVIATHPDHERGGIGGLLVHHSFACAAARGSAVFDMLAPADLYKRDHADGVTTVSDYLLPLTVKGRVAALFSPGRWRPFLKSAMRTLPPTVTRRLASWAYSGKN</sequence>
<evidence type="ECO:0000313" key="3">
    <source>
        <dbReference type="Proteomes" id="UP001596060"/>
    </source>
</evidence>
<comment type="caution">
    <text evidence="2">The sequence shown here is derived from an EMBL/GenBank/DDBJ whole genome shotgun (WGS) entry which is preliminary data.</text>
</comment>